<dbReference type="PANTHER" id="PTHR42256:SF1">
    <property type="entry name" value="FE2OG DIOXYGENASE DOMAIN-CONTAINING PROTEIN"/>
    <property type="match status" value="1"/>
</dbReference>
<organism evidence="2 3">
    <name type="scientific">Symbiodinium natans</name>
    <dbReference type="NCBI Taxonomy" id="878477"/>
    <lineage>
        <taxon>Eukaryota</taxon>
        <taxon>Sar</taxon>
        <taxon>Alveolata</taxon>
        <taxon>Dinophyceae</taxon>
        <taxon>Suessiales</taxon>
        <taxon>Symbiodiniaceae</taxon>
        <taxon>Symbiodinium</taxon>
    </lineage>
</organism>
<name>A0A812SYQ0_9DINO</name>
<sequence>MSPSYYAVGSWDDWTAFHLLCFDKASRNNFEIDVAPNAGGRRWTMPVRRAPGVEEFQIVEDKSWARRYFPVDGGRSIAGPEERHGANWRAQIPCHCRDLQVTWDPAGQRNVKWQFMDHAGRPVGRPVDSRNSSTATFFLIGSWNDWQDFVELRPRPRSRKEPSVLSLLRGMPRGEDERSDQIHCGRIPIHGAGTVELQVAQGRDWEQRFYPADTSSNAQILGPSRPPHGMNWRIHVPDRCRWLSITWTFGSKESRSALSWKFLDQEAREMDISQELDALPAKQFHPDVKEMPATALLWRICGGSETNGVIVRMGPAIHSPQAETRLSTGSIVWELELRGARLHFRKLRGEGPTEGWISTTVNRKVLADRCVLEEHPVPGITEMCQRSLSCNTRHIKSAFCDVNDMELFEALWSELDVSGKYRPPGGMAFVDNRYRTEIDLELVASAFILRTLIATLNVEMLMWWANVYEDGSSGCDFHRDCHLRHNVNVTVSASFGAARELVFRLEEGETEIPFLQANGDIMAFNDWVDDHFLHRVYPQREATGPRISIILMGRTSIFADQTDTLVIKQHHELLQQSCRRIVRDSLPAVLQREARLQEHKEHLEARLAERRAATSLNPLSAHTSICSRDTIRLEKELQHTSGKLQALRGL</sequence>
<feature type="domain" description="Fe2OG dioxygenase" evidence="1">
    <location>
        <begin position="457"/>
        <end position="557"/>
    </location>
</feature>
<reference evidence="2" key="1">
    <citation type="submission" date="2021-02" db="EMBL/GenBank/DDBJ databases">
        <authorList>
            <person name="Dougan E. K."/>
            <person name="Rhodes N."/>
            <person name="Thang M."/>
            <person name="Chan C."/>
        </authorList>
    </citation>
    <scope>NUCLEOTIDE SEQUENCE</scope>
</reference>
<dbReference type="Gene3D" id="2.60.120.590">
    <property type="entry name" value="Alpha-ketoglutarate-dependent dioxygenase AlkB-like"/>
    <property type="match status" value="1"/>
</dbReference>
<evidence type="ECO:0000259" key="1">
    <source>
        <dbReference type="PROSITE" id="PS51471"/>
    </source>
</evidence>
<protein>
    <submittedName>
        <fullName evidence="2">Egl-4 protein</fullName>
    </submittedName>
</protein>
<evidence type="ECO:0000313" key="3">
    <source>
        <dbReference type="Proteomes" id="UP000604046"/>
    </source>
</evidence>
<dbReference type="AlphaFoldDB" id="A0A812SYQ0"/>
<proteinExistence type="predicted"/>
<dbReference type="PROSITE" id="PS51471">
    <property type="entry name" value="FE2OG_OXY"/>
    <property type="match status" value="1"/>
</dbReference>
<evidence type="ECO:0000313" key="2">
    <source>
        <dbReference type="EMBL" id="CAE7497845.1"/>
    </source>
</evidence>
<dbReference type="OrthoDB" id="417678at2759"/>
<feature type="non-terminal residue" evidence="2">
    <location>
        <position position="1"/>
    </location>
</feature>
<accession>A0A812SYQ0</accession>
<dbReference type="EMBL" id="CAJNDS010002495">
    <property type="protein sequence ID" value="CAE7497845.1"/>
    <property type="molecule type" value="Genomic_DNA"/>
</dbReference>
<comment type="caution">
    <text evidence="2">The sequence shown here is derived from an EMBL/GenBank/DDBJ whole genome shotgun (WGS) entry which is preliminary data.</text>
</comment>
<keyword evidence="3" id="KW-1185">Reference proteome</keyword>
<dbReference type="InterPro" id="IPR037151">
    <property type="entry name" value="AlkB-like_sf"/>
</dbReference>
<gene>
    <name evidence="2" type="primary">egl-4</name>
    <name evidence="2" type="ORF">SNAT2548_LOCUS27884</name>
</gene>
<dbReference type="Proteomes" id="UP000604046">
    <property type="component" value="Unassembled WGS sequence"/>
</dbReference>
<dbReference type="SUPFAM" id="SSF51197">
    <property type="entry name" value="Clavaminate synthase-like"/>
    <property type="match status" value="1"/>
</dbReference>
<dbReference type="PANTHER" id="PTHR42256">
    <property type="entry name" value="OXOGLUTARATE/IRON-DEPENDENT DIOXYGENASE"/>
    <property type="match status" value="1"/>
</dbReference>
<dbReference type="InterPro" id="IPR005123">
    <property type="entry name" value="Oxoglu/Fe-dep_dioxygenase_dom"/>
</dbReference>